<name>A0ABX2F3E8_9PSEU</name>
<dbReference type="Proteomes" id="UP000763557">
    <property type="component" value="Unassembled WGS sequence"/>
</dbReference>
<feature type="domain" description="Zinc finger CGNR" evidence="1">
    <location>
        <begin position="149"/>
        <end position="191"/>
    </location>
</feature>
<dbReference type="PANTHER" id="PTHR35525">
    <property type="entry name" value="BLL6575 PROTEIN"/>
    <property type="match status" value="1"/>
</dbReference>
<evidence type="ECO:0000259" key="1">
    <source>
        <dbReference type="Pfam" id="PF11706"/>
    </source>
</evidence>
<gene>
    <name evidence="2" type="ORF">GC106_27360</name>
</gene>
<dbReference type="Gene3D" id="1.10.3300.10">
    <property type="entry name" value="Jann2411-like domain"/>
    <property type="match status" value="1"/>
</dbReference>
<evidence type="ECO:0000313" key="2">
    <source>
        <dbReference type="EMBL" id="NRN65525.1"/>
    </source>
</evidence>
<comment type="caution">
    <text evidence="2">The sequence shown here is derived from an EMBL/GenBank/DDBJ whole genome shotgun (WGS) entry which is preliminary data.</text>
</comment>
<protein>
    <submittedName>
        <fullName evidence="2">CGNR zinc finger</fullName>
    </submittedName>
</protein>
<proteinExistence type="predicted"/>
<dbReference type="EMBL" id="JAAATY010000006">
    <property type="protein sequence ID" value="NRN65525.1"/>
    <property type="molecule type" value="Genomic_DNA"/>
</dbReference>
<dbReference type="InterPro" id="IPR023286">
    <property type="entry name" value="ABATE_dom_sf"/>
</dbReference>
<sequence>MTLTLEPEGVTGQLNFDSHTSDVVAAAVEAVNVLTPGHALGREYSAADPDLRGLSHGEPVHREDVEELRAYAARLREVFTAVDEGRIDEACEATNLLLKDTQAAPMLMKHDGEPWHVHFHTASASWARRRAAPMATALAIVLGNPMFDRLGVCTAVACDRVFVDVSRNGTRRFCSTACQNRVKAAAFRARKQV</sequence>
<evidence type="ECO:0000313" key="3">
    <source>
        <dbReference type="Proteomes" id="UP000763557"/>
    </source>
</evidence>
<dbReference type="PANTHER" id="PTHR35525:SF3">
    <property type="entry name" value="BLL6575 PROTEIN"/>
    <property type="match status" value="1"/>
</dbReference>
<dbReference type="SUPFAM" id="SSF160904">
    <property type="entry name" value="Jann2411-like"/>
    <property type="match status" value="1"/>
</dbReference>
<dbReference type="InterPro" id="IPR021005">
    <property type="entry name" value="Znf_CGNR"/>
</dbReference>
<accession>A0ABX2F3E8</accession>
<keyword evidence="3" id="KW-1185">Reference proteome</keyword>
<dbReference type="Pfam" id="PF11706">
    <property type="entry name" value="zf-CGNR"/>
    <property type="match status" value="1"/>
</dbReference>
<organism evidence="2 3">
    <name type="scientific">Kibdelosporangium persicum</name>
    <dbReference type="NCBI Taxonomy" id="2698649"/>
    <lineage>
        <taxon>Bacteria</taxon>
        <taxon>Bacillati</taxon>
        <taxon>Actinomycetota</taxon>
        <taxon>Actinomycetes</taxon>
        <taxon>Pseudonocardiales</taxon>
        <taxon>Pseudonocardiaceae</taxon>
        <taxon>Kibdelosporangium</taxon>
    </lineage>
</organism>
<reference evidence="2 3" key="1">
    <citation type="submission" date="2020-01" db="EMBL/GenBank/DDBJ databases">
        <title>Kibdelosporangium persica a novel Actinomycetes from a hot desert in Iran.</title>
        <authorList>
            <person name="Safaei N."/>
            <person name="Zaburannyi N."/>
            <person name="Mueller R."/>
            <person name="Wink J."/>
        </authorList>
    </citation>
    <scope>NUCLEOTIDE SEQUENCE [LARGE SCALE GENOMIC DNA]</scope>
    <source>
        <strain evidence="2 3">4NS15</strain>
    </source>
</reference>
<dbReference type="InterPro" id="IPR010852">
    <property type="entry name" value="ABATE"/>
</dbReference>